<comment type="catalytic activity">
    <reaction evidence="19">
        <text>L-threonyl-[protein] + ATP = O-phospho-L-threonyl-[protein] + ADP + H(+)</text>
        <dbReference type="Rhea" id="RHEA:46608"/>
        <dbReference type="Rhea" id="RHEA-COMP:11060"/>
        <dbReference type="Rhea" id="RHEA-COMP:11605"/>
        <dbReference type="ChEBI" id="CHEBI:15378"/>
        <dbReference type="ChEBI" id="CHEBI:30013"/>
        <dbReference type="ChEBI" id="CHEBI:30616"/>
        <dbReference type="ChEBI" id="CHEBI:61977"/>
        <dbReference type="ChEBI" id="CHEBI:456216"/>
        <dbReference type="EC" id="2.7.11.1"/>
    </reaction>
</comment>
<dbReference type="AlphaFoldDB" id="A0A218W584"/>
<evidence type="ECO:0000256" key="15">
    <source>
        <dbReference type="ARBA" id="ARBA00022989"/>
    </source>
</evidence>
<dbReference type="PROSITE" id="PS50011">
    <property type="entry name" value="PROTEIN_KINASE_DOM"/>
    <property type="match status" value="1"/>
</dbReference>
<dbReference type="PROSITE" id="PS00107">
    <property type="entry name" value="PROTEIN_KINASE_ATP"/>
    <property type="match status" value="1"/>
</dbReference>
<dbReference type="GO" id="GO:0005524">
    <property type="term" value="F:ATP binding"/>
    <property type="evidence" value="ECO:0007669"/>
    <property type="project" value="UniProtKB-UniRule"/>
</dbReference>
<keyword evidence="11" id="KW-0677">Repeat</keyword>
<dbReference type="Gene3D" id="1.10.510.10">
    <property type="entry name" value="Transferase(Phosphotransferase) domain 1"/>
    <property type="match status" value="1"/>
</dbReference>
<dbReference type="Pfam" id="PF00560">
    <property type="entry name" value="LRR_1"/>
    <property type="match status" value="4"/>
</dbReference>
<keyword evidence="17" id="KW-0675">Receptor</keyword>
<comment type="caution">
    <text evidence="24">The sequence shown here is derived from an EMBL/GenBank/DDBJ whole genome shotgun (WGS) entry which is preliminary data.</text>
</comment>
<name>A0A218W584_PUNGR</name>
<evidence type="ECO:0000256" key="2">
    <source>
        <dbReference type="ARBA" id="ARBA00009592"/>
    </source>
</evidence>
<keyword evidence="8" id="KW-0808">Transferase</keyword>
<dbReference type="EMBL" id="MTKT01005384">
    <property type="protein sequence ID" value="OWM67450.1"/>
    <property type="molecule type" value="Genomic_DNA"/>
</dbReference>
<evidence type="ECO:0000256" key="9">
    <source>
        <dbReference type="ARBA" id="ARBA00022692"/>
    </source>
</evidence>
<protein>
    <recommendedName>
        <fullName evidence="3">non-specific serine/threonine protein kinase</fullName>
        <ecNumber evidence="3">2.7.11.1</ecNumber>
    </recommendedName>
</protein>
<dbReference type="PANTHER" id="PTHR27008:SF596">
    <property type="entry name" value="OS02G0215500 PROTEIN"/>
    <property type="match status" value="1"/>
</dbReference>
<evidence type="ECO:0000256" key="7">
    <source>
        <dbReference type="ARBA" id="ARBA00022614"/>
    </source>
</evidence>
<dbReference type="InterPro" id="IPR017441">
    <property type="entry name" value="Protein_kinase_ATP_BS"/>
</dbReference>
<evidence type="ECO:0000256" key="18">
    <source>
        <dbReference type="ARBA" id="ARBA00023180"/>
    </source>
</evidence>
<dbReference type="SMART" id="SM00220">
    <property type="entry name" value="S_TKc"/>
    <property type="match status" value="1"/>
</dbReference>
<keyword evidence="15 22" id="KW-1133">Transmembrane helix</keyword>
<dbReference type="GO" id="GO:0004674">
    <property type="term" value="F:protein serine/threonine kinase activity"/>
    <property type="evidence" value="ECO:0007669"/>
    <property type="project" value="UniProtKB-KW"/>
</dbReference>
<organism evidence="24 25">
    <name type="scientific">Punica granatum</name>
    <name type="common">Pomegranate</name>
    <dbReference type="NCBI Taxonomy" id="22663"/>
    <lineage>
        <taxon>Eukaryota</taxon>
        <taxon>Viridiplantae</taxon>
        <taxon>Streptophyta</taxon>
        <taxon>Embryophyta</taxon>
        <taxon>Tracheophyta</taxon>
        <taxon>Spermatophyta</taxon>
        <taxon>Magnoliopsida</taxon>
        <taxon>eudicotyledons</taxon>
        <taxon>Gunneridae</taxon>
        <taxon>Pentapetalae</taxon>
        <taxon>rosids</taxon>
        <taxon>malvids</taxon>
        <taxon>Myrtales</taxon>
        <taxon>Lythraceae</taxon>
        <taxon>Punica</taxon>
    </lineage>
</organism>
<dbReference type="Proteomes" id="UP000197138">
    <property type="component" value="Unassembled WGS sequence"/>
</dbReference>
<evidence type="ECO:0000259" key="23">
    <source>
        <dbReference type="PROSITE" id="PS50011"/>
    </source>
</evidence>
<comment type="subcellular location">
    <subcellularLocation>
        <location evidence="1">Cell membrane</location>
        <topology evidence="1">Single-pass membrane protein</topology>
    </subcellularLocation>
</comment>
<evidence type="ECO:0000256" key="4">
    <source>
        <dbReference type="ARBA" id="ARBA00022475"/>
    </source>
</evidence>
<evidence type="ECO:0000256" key="16">
    <source>
        <dbReference type="ARBA" id="ARBA00023136"/>
    </source>
</evidence>
<keyword evidence="9 22" id="KW-0812">Transmembrane</keyword>
<evidence type="ECO:0000256" key="19">
    <source>
        <dbReference type="ARBA" id="ARBA00047899"/>
    </source>
</evidence>
<reference evidence="25" key="1">
    <citation type="journal article" date="2017" name="Plant J.">
        <title>The pomegranate (Punica granatum L.) genome and the genomics of punicalagin biosynthesis.</title>
        <authorList>
            <person name="Qin G."/>
            <person name="Xu C."/>
            <person name="Ming R."/>
            <person name="Tang H."/>
            <person name="Guyot R."/>
            <person name="Kramer E.M."/>
            <person name="Hu Y."/>
            <person name="Yi X."/>
            <person name="Qi Y."/>
            <person name="Xu X."/>
            <person name="Gao Z."/>
            <person name="Pan H."/>
            <person name="Jian J."/>
            <person name="Tian Y."/>
            <person name="Yue Z."/>
            <person name="Xu Y."/>
        </authorList>
    </citation>
    <scope>NUCLEOTIDE SEQUENCE [LARGE SCALE GENOMIC DNA]</scope>
    <source>
        <strain evidence="25">cv. Dabenzi</strain>
    </source>
</reference>
<dbReference type="PRINTS" id="PR00019">
    <property type="entry name" value="LEURICHRPT"/>
</dbReference>
<sequence length="495" mass="54235">MESQLPLHHGRSQATTPWLLYSVTAIALVACPVSDAWGKLPVEIGNLKHLGVLDLSGNKLSGKIPSSLGSCMSLEYLSMGDNMVTGPIPSALSSLKGIQELNLSHNRLSGQIPDFLEDLNLTSLDLSFNNFQGNLPTGGIFANTSATLVLVNEKLCGGLPEYRLPKCMSTGRSTNGRVRNVSIYTLSGILAIVFMLSFLCFLWHRKQRKTVASSSSNDRFLKVSYQELLKATDGFSSANLIGTGSFGSVFKGVLALDQTTVAVKVLNLDRHGASKSFIKECEALRNIRHRNLVKRVNIATDVACALDYLHHQCETPMVRCDLKPSNVLIDREMTGHVGDFGLVMFMPGAPSELISELTSSIGVKGSLGYIAPEYGVGAEVSTNGDVYSYGILVLEMFTGKRPTNDMFSDGLNLQFFAKAAFPERVLQIIDPVLLWEIHDEDDDRDIWRTRRSHDRFLKIQECLVSIVEIGLACSSEVPSGRMSMRDVAAALREIR</sequence>
<evidence type="ECO:0000256" key="22">
    <source>
        <dbReference type="SAM" id="Phobius"/>
    </source>
</evidence>
<accession>A0A218W584</accession>
<keyword evidence="6" id="KW-0597">Phosphoprotein</keyword>
<keyword evidence="16 22" id="KW-0472">Membrane</keyword>
<dbReference type="Pfam" id="PF00069">
    <property type="entry name" value="Pkinase"/>
    <property type="match status" value="1"/>
</dbReference>
<dbReference type="EC" id="2.7.11.1" evidence="3"/>
<evidence type="ECO:0000256" key="13">
    <source>
        <dbReference type="ARBA" id="ARBA00022777"/>
    </source>
</evidence>
<keyword evidence="12 21" id="KW-0547">Nucleotide-binding</keyword>
<comment type="catalytic activity">
    <reaction evidence="20">
        <text>L-seryl-[protein] + ATP = O-phospho-L-seryl-[protein] + ADP + H(+)</text>
        <dbReference type="Rhea" id="RHEA:17989"/>
        <dbReference type="Rhea" id="RHEA-COMP:9863"/>
        <dbReference type="Rhea" id="RHEA-COMP:11604"/>
        <dbReference type="ChEBI" id="CHEBI:15378"/>
        <dbReference type="ChEBI" id="CHEBI:29999"/>
        <dbReference type="ChEBI" id="CHEBI:30616"/>
        <dbReference type="ChEBI" id="CHEBI:83421"/>
        <dbReference type="ChEBI" id="CHEBI:456216"/>
        <dbReference type="EC" id="2.7.11.1"/>
    </reaction>
</comment>
<dbReference type="Gene3D" id="3.30.200.20">
    <property type="entry name" value="Phosphorylase Kinase, domain 1"/>
    <property type="match status" value="1"/>
</dbReference>
<comment type="similarity">
    <text evidence="2">Belongs to the RLP family.</text>
</comment>
<dbReference type="InterPro" id="IPR000719">
    <property type="entry name" value="Prot_kinase_dom"/>
</dbReference>
<keyword evidence="14 21" id="KW-0067">ATP-binding</keyword>
<proteinExistence type="inferred from homology"/>
<evidence type="ECO:0000256" key="17">
    <source>
        <dbReference type="ARBA" id="ARBA00023170"/>
    </source>
</evidence>
<dbReference type="GO" id="GO:0005886">
    <property type="term" value="C:plasma membrane"/>
    <property type="evidence" value="ECO:0007669"/>
    <property type="project" value="UniProtKB-SubCell"/>
</dbReference>
<evidence type="ECO:0000256" key="14">
    <source>
        <dbReference type="ARBA" id="ARBA00022840"/>
    </source>
</evidence>
<evidence type="ECO:0000256" key="21">
    <source>
        <dbReference type="PROSITE-ProRule" id="PRU10141"/>
    </source>
</evidence>
<keyword evidence="5" id="KW-0723">Serine/threonine-protein kinase</keyword>
<dbReference type="InterPro" id="IPR051809">
    <property type="entry name" value="Plant_receptor-like_S/T_kinase"/>
</dbReference>
<dbReference type="SUPFAM" id="SSF52058">
    <property type="entry name" value="L domain-like"/>
    <property type="match status" value="1"/>
</dbReference>
<evidence type="ECO:0000256" key="10">
    <source>
        <dbReference type="ARBA" id="ARBA00022729"/>
    </source>
</evidence>
<gene>
    <name evidence="24" type="ORF">CDL15_Pgr028313</name>
</gene>
<evidence type="ECO:0000256" key="3">
    <source>
        <dbReference type="ARBA" id="ARBA00012513"/>
    </source>
</evidence>
<dbReference type="InterPro" id="IPR001611">
    <property type="entry name" value="Leu-rich_rpt"/>
</dbReference>
<feature type="binding site" evidence="21">
    <location>
        <position position="264"/>
    </location>
    <ligand>
        <name>ATP</name>
        <dbReference type="ChEBI" id="CHEBI:30616"/>
    </ligand>
</feature>
<keyword evidence="10" id="KW-0732">Signal</keyword>
<keyword evidence="13" id="KW-0418">Kinase</keyword>
<feature type="domain" description="Protein kinase" evidence="23">
    <location>
        <begin position="235"/>
        <end position="456"/>
    </location>
</feature>
<dbReference type="InterPro" id="IPR032675">
    <property type="entry name" value="LRR_dom_sf"/>
</dbReference>
<evidence type="ECO:0000313" key="24">
    <source>
        <dbReference type="EMBL" id="OWM67450.1"/>
    </source>
</evidence>
<dbReference type="PANTHER" id="PTHR27008">
    <property type="entry name" value="OS04G0122200 PROTEIN"/>
    <property type="match status" value="1"/>
</dbReference>
<evidence type="ECO:0000256" key="11">
    <source>
        <dbReference type="ARBA" id="ARBA00022737"/>
    </source>
</evidence>
<evidence type="ECO:0000256" key="5">
    <source>
        <dbReference type="ARBA" id="ARBA00022527"/>
    </source>
</evidence>
<keyword evidence="4" id="KW-1003">Cell membrane</keyword>
<evidence type="ECO:0000256" key="6">
    <source>
        <dbReference type="ARBA" id="ARBA00022553"/>
    </source>
</evidence>
<keyword evidence="7" id="KW-0433">Leucine-rich repeat</keyword>
<evidence type="ECO:0000256" key="20">
    <source>
        <dbReference type="ARBA" id="ARBA00048679"/>
    </source>
</evidence>
<dbReference type="FunFam" id="1.10.510.10:FF:000358">
    <property type="entry name" value="Putative leucine-rich repeat receptor-like serine/threonine-protein kinase"/>
    <property type="match status" value="1"/>
</dbReference>
<dbReference type="FunFam" id="3.80.10.10:FF:000111">
    <property type="entry name" value="LRR receptor-like serine/threonine-protein kinase ERECTA"/>
    <property type="match status" value="1"/>
</dbReference>
<dbReference type="InterPro" id="IPR011009">
    <property type="entry name" value="Kinase-like_dom_sf"/>
</dbReference>
<evidence type="ECO:0000313" key="25">
    <source>
        <dbReference type="Proteomes" id="UP000197138"/>
    </source>
</evidence>
<evidence type="ECO:0000256" key="1">
    <source>
        <dbReference type="ARBA" id="ARBA00004162"/>
    </source>
</evidence>
<dbReference type="SUPFAM" id="SSF56112">
    <property type="entry name" value="Protein kinase-like (PK-like)"/>
    <property type="match status" value="1"/>
</dbReference>
<feature type="transmembrane region" description="Helical" evidence="22">
    <location>
        <begin position="181"/>
        <end position="203"/>
    </location>
</feature>
<evidence type="ECO:0000256" key="12">
    <source>
        <dbReference type="ARBA" id="ARBA00022741"/>
    </source>
</evidence>
<evidence type="ECO:0000256" key="8">
    <source>
        <dbReference type="ARBA" id="ARBA00022679"/>
    </source>
</evidence>
<dbReference type="Gene3D" id="3.80.10.10">
    <property type="entry name" value="Ribonuclease Inhibitor"/>
    <property type="match status" value="1"/>
</dbReference>
<keyword evidence="18" id="KW-0325">Glycoprotein</keyword>